<protein>
    <submittedName>
        <fullName evidence="1">PEP-CTERM sorting domain-containing protein</fullName>
    </submittedName>
</protein>
<name>A0ABR8CKR2_9NOST</name>
<evidence type="ECO:0000313" key="1">
    <source>
        <dbReference type="EMBL" id="MBD2343569.1"/>
    </source>
</evidence>
<comment type="caution">
    <text evidence="1">The sequence shown here is derived from an EMBL/GenBank/DDBJ whole genome shotgun (WGS) entry which is preliminary data.</text>
</comment>
<organism evidence="1 2">
    <name type="scientific">Anabaena subtropica FACHB-260</name>
    <dbReference type="NCBI Taxonomy" id="2692884"/>
    <lineage>
        <taxon>Bacteria</taxon>
        <taxon>Bacillati</taxon>
        <taxon>Cyanobacteriota</taxon>
        <taxon>Cyanophyceae</taxon>
        <taxon>Nostocales</taxon>
        <taxon>Nostocaceae</taxon>
        <taxon>Anabaena</taxon>
    </lineage>
</organism>
<keyword evidence="2" id="KW-1185">Reference proteome</keyword>
<sequence length="253" mass="27188">MYQKVKEISRTLITTLVISVYFGGTSQARTITDISPPTGPGQVGLFCPQVQTPVATPSPNNDNSITPSPNQILNFPGLSCSPKNFQAIAPIDTQLFVSPSGGTTEYFITETVVNNTSSIWNGFKFQIGFGINDNFAPPELILVPFGFAIPDFDFNGLGSDVPPTSSRFAQVLQDGSYNLQWLGGTVAPGESVNFTFSIDVPDDLDGNNFYDAFTIRQTPITKGVPEPTSITSFLTLLSVVGSGFALKRKQGIE</sequence>
<accession>A0ABR8CKR2</accession>
<dbReference type="RefSeq" id="WP_190406041.1">
    <property type="nucleotide sequence ID" value="NZ_JACJRF010000006.1"/>
</dbReference>
<reference evidence="1 2" key="1">
    <citation type="journal article" date="2020" name="ISME J.">
        <title>Comparative genomics reveals insights into cyanobacterial evolution and habitat adaptation.</title>
        <authorList>
            <person name="Chen M.Y."/>
            <person name="Teng W.K."/>
            <person name="Zhao L."/>
            <person name="Hu C.X."/>
            <person name="Zhou Y.K."/>
            <person name="Han B.P."/>
            <person name="Song L.R."/>
            <person name="Shu W.S."/>
        </authorList>
    </citation>
    <scope>NUCLEOTIDE SEQUENCE [LARGE SCALE GENOMIC DNA]</scope>
    <source>
        <strain evidence="1 2">FACHB-260</strain>
    </source>
</reference>
<gene>
    <name evidence="1" type="ORF">H6G18_05335</name>
</gene>
<dbReference type="EMBL" id="JACJRF010000006">
    <property type="protein sequence ID" value="MBD2343569.1"/>
    <property type="molecule type" value="Genomic_DNA"/>
</dbReference>
<proteinExistence type="predicted"/>
<dbReference type="Proteomes" id="UP000607281">
    <property type="component" value="Unassembled WGS sequence"/>
</dbReference>
<evidence type="ECO:0000313" key="2">
    <source>
        <dbReference type="Proteomes" id="UP000607281"/>
    </source>
</evidence>